<accession>Q9XUR3</accession>
<proteinExistence type="evidence at protein level"/>
<protein>
    <submittedName>
        <fullName evidence="1">F-box associated domain-containing protein</fullName>
    </submittedName>
</protein>
<dbReference type="WormBase" id="T05F1.9">
    <property type="protein sequence ID" value="CE20037"/>
    <property type="gene ID" value="WBGene00011494"/>
</dbReference>
<dbReference type="RefSeq" id="NP_492562.1">
    <property type="nucleotide sequence ID" value="NM_060161.1"/>
</dbReference>
<dbReference type="PANTHER" id="PTHR21503:SF11">
    <property type="entry name" value="FBA_2 DOMAIN-CONTAINING PROTEIN"/>
    <property type="match status" value="1"/>
</dbReference>
<dbReference type="InParanoid" id="Q9XUR3"/>
<keyword evidence="4" id="KW-1267">Proteomics identification</keyword>
<dbReference type="AGR" id="WB:WBGene00011494"/>
<reference evidence="1 2" key="1">
    <citation type="journal article" date="1998" name="Science">
        <title>Genome sequence of the nematode C. elegans: a platform for investigating biology.</title>
        <authorList>
            <consortium name="The C. elegans sequencing consortium"/>
            <person name="Sulson J.E."/>
            <person name="Waterston R."/>
        </authorList>
    </citation>
    <scope>NUCLEOTIDE SEQUENCE [LARGE SCALE GENOMIC DNA]</scope>
    <source>
        <strain evidence="1 2">Bristol N2</strain>
    </source>
</reference>
<dbReference type="UCSC" id="T05F1.9">
    <property type="organism name" value="c. elegans"/>
</dbReference>
<keyword evidence="2" id="KW-1185">Reference proteome</keyword>
<name>Q9XUR3_CAEEL</name>
<dbReference type="KEGG" id="cel:CELE_T05F1.9"/>
<dbReference type="GeneID" id="188139"/>
<dbReference type="STRING" id="6239.T05F1.9.1"/>
<sequence length="359" mass="41715">MAFQINDEMSPLDISNCSKESLEVKELISNLSINISNLLIENYYDFVKINLARNGNEFSVWMIYGLDELYEDDDNMEEITIGDAVFDHSEEEMNNLILYHENRFVGALAVLKYLFEIFTGSILDANFLTGTPPTQDISNFLVDVFHCEKVQQCEKVMIFQNGISSKTMVDQILDLANGLKSLDFRCPLPDDWSNPKILKLDKLVSWPSEWFTTSDLLTKLDCECAQLNETNLDCRAFKAFMLKWKMLDNTRLKMLEISFDGDWTLFNYDGLDAKKWNPEERDGHYPDLLGKPGAQWLNCEFVMDIQRDDGMLASFWRREQSFHFVVWHDRHPIATLQPDPDLLLKLEEIDFASDEDDDE</sequence>
<dbReference type="EMBL" id="BX284601">
    <property type="protein sequence ID" value="CAB04693.1"/>
    <property type="molecule type" value="Genomic_DNA"/>
</dbReference>
<dbReference type="PhylomeDB" id="Q9XUR3"/>
<dbReference type="CTD" id="188139"/>
<dbReference type="PIR" id="T24539">
    <property type="entry name" value="T24539"/>
</dbReference>
<dbReference type="OMA" id="SFWRREN"/>
<evidence type="ECO:0000313" key="1">
    <source>
        <dbReference type="EMBL" id="CAB04693.1"/>
    </source>
</evidence>
<evidence type="ECO:0000313" key="3">
    <source>
        <dbReference type="WormBase" id="T05F1.9"/>
    </source>
</evidence>
<dbReference type="Bgee" id="WBGene00011494">
    <property type="expression patterns" value="Expressed in pharyngeal muscle cell (C elegans) and 3 other cell types or tissues"/>
</dbReference>
<dbReference type="PANTHER" id="PTHR21503">
    <property type="entry name" value="F-BOX-CONTAINING HYPOTHETICAL PROTEIN C.ELEGANS"/>
    <property type="match status" value="1"/>
</dbReference>
<dbReference type="PaxDb" id="6239-T05F1.9"/>
<gene>
    <name evidence="1" type="ORF">CELE_T05F1.9</name>
    <name evidence="1 3" type="ORF">T05F1.9</name>
</gene>
<dbReference type="PeptideAtlas" id="Q9XUR3"/>
<dbReference type="Proteomes" id="UP000001940">
    <property type="component" value="Chromosome I"/>
</dbReference>
<dbReference type="AlphaFoldDB" id="Q9XUR3"/>
<evidence type="ECO:0007829" key="4">
    <source>
        <dbReference type="PeptideAtlas" id="Q9XUR3"/>
    </source>
</evidence>
<dbReference type="eggNOG" id="ENOG502TG13">
    <property type="taxonomic scope" value="Eukaryota"/>
</dbReference>
<organism evidence="1 2">
    <name type="scientific">Caenorhabditis elegans</name>
    <dbReference type="NCBI Taxonomy" id="6239"/>
    <lineage>
        <taxon>Eukaryota</taxon>
        <taxon>Metazoa</taxon>
        <taxon>Ecdysozoa</taxon>
        <taxon>Nematoda</taxon>
        <taxon>Chromadorea</taxon>
        <taxon>Rhabditida</taxon>
        <taxon>Rhabditina</taxon>
        <taxon>Rhabditomorpha</taxon>
        <taxon>Rhabditoidea</taxon>
        <taxon>Rhabditidae</taxon>
        <taxon>Peloderinae</taxon>
        <taxon>Caenorhabditis</taxon>
    </lineage>
</organism>
<dbReference type="HOGENOM" id="CLU_765545_0_0_1"/>
<dbReference type="OrthoDB" id="5787265at2759"/>
<dbReference type="FunCoup" id="Q9XUR3">
    <property type="interactions" value="1544"/>
</dbReference>
<evidence type="ECO:0000313" key="2">
    <source>
        <dbReference type="Proteomes" id="UP000001940"/>
    </source>
</evidence>